<evidence type="ECO:0000313" key="1">
    <source>
        <dbReference type="EMBL" id="TNV88169.1"/>
    </source>
</evidence>
<reference evidence="1" key="1">
    <citation type="submission" date="2019-06" db="EMBL/GenBank/DDBJ databases">
        <authorList>
            <person name="Zheng W."/>
        </authorList>
    </citation>
    <scope>NUCLEOTIDE SEQUENCE</scope>
    <source>
        <strain evidence="1">QDHG01</strain>
    </source>
</reference>
<gene>
    <name evidence="1" type="ORF">FGO68_gene5360</name>
</gene>
<proteinExistence type="predicted"/>
<protein>
    <submittedName>
        <fullName evidence="1">Uncharacterized protein</fullName>
    </submittedName>
</protein>
<dbReference type="Proteomes" id="UP000785679">
    <property type="component" value="Unassembled WGS sequence"/>
</dbReference>
<name>A0A8J8P924_HALGN</name>
<evidence type="ECO:0000313" key="2">
    <source>
        <dbReference type="Proteomes" id="UP000785679"/>
    </source>
</evidence>
<dbReference type="EMBL" id="RRYP01000050">
    <property type="protein sequence ID" value="TNV88169.1"/>
    <property type="molecule type" value="Genomic_DNA"/>
</dbReference>
<organism evidence="1 2">
    <name type="scientific">Halteria grandinella</name>
    <dbReference type="NCBI Taxonomy" id="5974"/>
    <lineage>
        <taxon>Eukaryota</taxon>
        <taxon>Sar</taxon>
        <taxon>Alveolata</taxon>
        <taxon>Ciliophora</taxon>
        <taxon>Intramacronucleata</taxon>
        <taxon>Spirotrichea</taxon>
        <taxon>Stichotrichia</taxon>
        <taxon>Sporadotrichida</taxon>
        <taxon>Halteriidae</taxon>
        <taxon>Halteria</taxon>
    </lineage>
</organism>
<keyword evidence="2" id="KW-1185">Reference proteome</keyword>
<sequence>MNEIVNTIPDEAPMIDVHQGLHFSKHSGNSNGSRQGGHAPTTMIMYETDQTSCIEEGRVDPSIQYGRSRIIKNLLELERSKQEGSKNALQAVPQSMEPYNDYNPPSAGKQLLNVRFGTIGQGNGSLQGGTECDAQKSNINCFDKTNRNKPSNQDNMNFLYSQFQLEENGEG</sequence>
<dbReference type="AlphaFoldDB" id="A0A8J8P924"/>
<comment type="caution">
    <text evidence="1">The sequence shown here is derived from an EMBL/GenBank/DDBJ whole genome shotgun (WGS) entry which is preliminary data.</text>
</comment>
<accession>A0A8J8P924</accession>